<dbReference type="OrthoDB" id="341259at2759"/>
<dbReference type="PROSITE" id="PS50088">
    <property type="entry name" value="ANK_REPEAT"/>
    <property type="match status" value="2"/>
</dbReference>
<dbReference type="GO" id="GO:0085020">
    <property type="term" value="P:protein K6-linked ubiquitination"/>
    <property type="evidence" value="ECO:0007669"/>
    <property type="project" value="TreeGrafter"/>
</dbReference>
<evidence type="ECO:0000256" key="1">
    <source>
        <dbReference type="ARBA" id="ARBA00022737"/>
    </source>
</evidence>
<feature type="repeat" description="ANK" evidence="3">
    <location>
        <begin position="174"/>
        <end position="206"/>
    </location>
</feature>
<keyword evidence="1" id="KW-0677">Repeat</keyword>
<organism evidence="6 7">
    <name type="scientific">Penicillium egyptiacum</name>
    <dbReference type="NCBI Taxonomy" id="1303716"/>
    <lineage>
        <taxon>Eukaryota</taxon>
        <taxon>Fungi</taxon>
        <taxon>Dikarya</taxon>
        <taxon>Ascomycota</taxon>
        <taxon>Pezizomycotina</taxon>
        <taxon>Eurotiomycetes</taxon>
        <taxon>Eurotiomycetidae</taxon>
        <taxon>Eurotiales</taxon>
        <taxon>Aspergillaceae</taxon>
        <taxon>Penicillium</taxon>
    </lineage>
</organism>
<protein>
    <recommendedName>
        <fullName evidence="5">Single-strand DNA deaminase toxin A-like C-terminal domain-containing protein</fullName>
    </recommendedName>
</protein>
<evidence type="ECO:0000256" key="3">
    <source>
        <dbReference type="PROSITE-ProRule" id="PRU00023"/>
    </source>
</evidence>
<dbReference type="Proteomes" id="UP001154252">
    <property type="component" value="Unassembled WGS sequence"/>
</dbReference>
<sequence length="588" mass="67655">MSVIQIHPSVDVIWWTDTDLHIRCPYCEELHRHGFVSYKSALRVPHCGMPRPSYRFEFPNAYEIDKTRARFININTPEDLESEAENRSEDETSLSGGISNMNLSETPNGPHQSEVTFADSTEEITFQLDGEEPFNERRILFAISDCVYGKVSSVRNYLEQTSEKSIFLHGKDHNGDTCLIMASRGENPIMVSLLLDYGAEINAANKNGRTALMEASLWGRLESATILLSRGADRNLYDKKSQRALDLTHPTHRNRKERHTVAGGIWGDPSKDPIYKEAVLNRDSDRREIARVLRGREVRTRADLESQEFETTYHSFRRSPDGQSVTHYGPIRQYPISSSVKTVAVLERGRAFPSIAAMSGWGHSEWPSTRVSGRNWTAIVLKLAAIVGHALSAHAARDQGIQGQFQASHAEKQLIAYFLDRHVFLQQDKTLNPRFDEEIENQESEISEMASRFSSIRQMYRLQKDRKEVVFELWNKDDKLLGDEYDEEVVQGLKSKVASLDEEIAVLERRPETRQMRARERQIRLIERQKRLHERLNRMSAKEPERTLRRATILISAPMHEVCEDCLLFKNRVNHFFGLQIELRECTT</sequence>
<dbReference type="SUPFAM" id="SSF48403">
    <property type="entry name" value="Ankyrin repeat"/>
    <property type="match status" value="1"/>
</dbReference>
<dbReference type="PANTHER" id="PTHR24171">
    <property type="entry name" value="ANKYRIN REPEAT DOMAIN-CONTAINING PROTEIN 39-RELATED"/>
    <property type="match status" value="1"/>
</dbReference>
<name>A0A9W4K761_9EURO</name>
<proteinExistence type="predicted"/>
<evidence type="ECO:0000256" key="2">
    <source>
        <dbReference type="ARBA" id="ARBA00023043"/>
    </source>
</evidence>
<reference evidence="6" key="1">
    <citation type="submission" date="2021-07" db="EMBL/GenBank/DDBJ databases">
        <authorList>
            <person name="Branca A.L. A."/>
        </authorList>
    </citation>
    <scope>NUCLEOTIDE SEQUENCE</scope>
</reference>
<keyword evidence="7" id="KW-1185">Reference proteome</keyword>
<feature type="domain" description="Single-strand DNA deaminase toxin A-like C-terminal" evidence="5">
    <location>
        <begin position="356"/>
        <end position="415"/>
    </location>
</feature>
<accession>A0A9W4K761</accession>
<dbReference type="EMBL" id="CAJVRC010000846">
    <property type="protein sequence ID" value="CAG8893720.1"/>
    <property type="molecule type" value="Genomic_DNA"/>
</dbReference>
<dbReference type="GO" id="GO:0004842">
    <property type="term" value="F:ubiquitin-protein transferase activity"/>
    <property type="evidence" value="ECO:0007669"/>
    <property type="project" value="TreeGrafter"/>
</dbReference>
<dbReference type="Gene3D" id="1.25.40.20">
    <property type="entry name" value="Ankyrin repeat-containing domain"/>
    <property type="match status" value="1"/>
</dbReference>
<evidence type="ECO:0000313" key="6">
    <source>
        <dbReference type="EMBL" id="CAG8893720.1"/>
    </source>
</evidence>
<evidence type="ECO:0000256" key="4">
    <source>
        <dbReference type="SAM" id="MobiDB-lite"/>
    </source>
</evidence>
<comment type="caution">
    <text evidence="6">The sequence shown here is derived from an EMBL/GenBank/DDBJ whole genome shotgun (WGS) entry which is preliminary data.</text>
</comment>
<dbReference type="Pfam" id="PF12796">
    <property type="entry name" value="Ank_2"/>
    <property type="match status" value="1"/>
</dbReference>
<dbReference type="Pfam" id="PF24120">
    <property type="entry name" value="SsdA_C"/>
    <property type="match status" value="1"/>
</dbReference>
<feature type="compositionally biased region" description="Polar residues" evidence="4">
    <location>
        <begin position="93"/>
        <end position="114"/>
    </location>
</feature>
<dbReference type="InterPro" id="IPR036770">
    <property type="entry name" value="Ankyrin_rpt-contain_sf"/>
</dbReference>
<dbReference type="AlphaFoldDB" id="A0A9W4K761"/>
<evidence type="ECO:0000259" key="5">
    <source>
        <dbReference type="Pfam" id="PF24120"/>
    </source>
</evidence>
<dbReference type="PANTHER" id="PTHR24171:SF8">
    <property type="entry name" value="BRCA1-ASSOCIATED RING DOMAIN PROTEIN 1"/>
    <property type="match status" value="1"/>
</dbReference>
<dbReference type="SMART" id="SM00248">
    <property type="entry name" value="ANK"/>
    <property type="match status" value="2"/>
</dbReference>
<dbReference type="InterPro" id="IPR057517">
    <property type="entry name" value="SsdA-like_C"/>
</dbReference>
<keyword evidence="2 3" id="KW-0040">ANK repeat</keyword>
<dbReference type="PROSITE" id="PS50297">
    <property type="entry name" value="ANK_REP_REGION"/>
    <property type="match status" value="2"/>
</dbReference>
<feature type="repeat" description="ANK" evidence="3">
    <location>
        <begin position="207"/>
        <end position="239"/>
    </location>
</feature>
<evidence type="ECO:0000313" key="7">
    <source>
        <dbReference type="Proteomes" id="UP001154252"/>
    </source>
</evidence>
<feature type="region of interest" description="Disordered" evidence="4">
    <location>
        <begin position="76"/>
        <end position="114"/>
    </location>
</feature>
<gene>
    <name evidence="6" type="ORF">PEGY_LOCUS3721</name>
</gene>
<dbReference type="InterPro" id="IPR002110">
    <property type="entry name" value="Ankyrin_rpt"/>
</dbReference>